<dbReference type="SUPFAM" id="SSF48150">
    <property type="entry name" value="DNA-glycosylase"/>
    <property type="match status" value="1"/>
</dbReference>
<evidence type="ECO:0000256" key="6">
    <source>
        <dbReference type="ARBA" id="ARBA00022723"/>
    </source>
</evidence>
<evidence type="ECO:0000256" key="11">
    <source>
        <dbReference type="ARBA" id="ARBA00023204"/>
    </source>
</evidence>
<evidence type="ECO:0000256" key="9">
    <source>
        <dbReference type="ARBA" id="ARBA00023004"/>
    </source>
</evidence>
<dbReference type="PANTHER" id="PTHR42944:SF1">
    <property type="entry name" value="ADENINE DNA GLYCOSYLASE"/>
    <property type="match status" value="1"/>
</dbReference>
<proteinExistence type="inferred from homology"/>
<evidence type="ECO:0000256" key="3">
    <source>
        <dbReference type="ARBA" id="ARBA00012045"/>
    </source>
</evidence>
<evidence type="ECO:0000313" key="17">
    <source>
        <dbReference type="Proteomes" id="UP000818624"/>
    </source>
</evidence>
<dbReference type="SUPFAM" id="SSF55811">
    <property type="entry name" value="Nudix"/>
    <property type="match status" value="1"/>
</dbReference>
<dbReference type="InterPro" id="IPR023170">
    <property type="entry name" value="HhH_base_excis_C"/>
</dbReference>
<dbReference type="InterPro" id="IPR011257">
    <property type="entry name" value="DNA_glycosylase"/>
</dbReference>
<evidence type="ECO:0000256" key="13">
    <source>
        <dbReference type="RuleBase" id="RU365096"/>
    </source>
</evidence>
<keyword evidence="17" id="KW-1185">Reference proteome</keyword>
<reference evidence="16 17" key="1">
    <citation type="journal article" date="2020" name="Elife">
        <title>Loss of centromere function drives karyotype evolution in closely related Malassezia species.</title>
        <authorList>
            <person name="Sankaranarayanan S.R."/>
            <person name="Ianiri G."/>
            <person name="Coelho M.A."/>
            <person name="Reza M.H."/>
            <person name="Thimmappa B.C."/>
            <person name="Ganguly P."/>
            <person name="Vadnala R.N."/>
            <person name="Sun S."/>
            <person name="Siddharthan R."/>
            <person name="Tellgren-Roth C."/>
            <person name="Dawson T.L."/>
            <person name="Heitman J."/>
            <person name="Sanyal K."/>
        </authorList>
    </citation>
    <scope>NUCLEOTIDE SEQUENCE [LARGE SCALE GENOMIC DNA]</scope>
    <source>
        <strain evidence="16">CBS14141</strain>
    </source>
</reference>
<dbReference type="EMBL" id="CP046235">
    <property type="protein sequence ID" value="WFD47570.1"/>
    <property type="molecule type" value="Genomic_DNA"/>
</dbReference>
<evidence type="ECO:0000256" key="5">
    <source>
        <dbReference type="ARBA" id="ARBA00022485"/>
    </source>
</evidence>
<gene>
    <name evidence="16" type="ORF">GLX27_002222</name>
</gene>
<comment type="similarity">
    <text evidence="2 13">Belongs to the Nth/MutY family.</text>
</comment>
<protein>
    <recommendedName>
        <fullName evidence="4 13">Adenine DNA glycosylase</fullName>
        <ecNumber evidence="3 13">3.2.2.31</ecNumber>
    </recommendedName>
</protein>
<dbReference type="PANTHER" id="PTHR42944">
    <property type="entry name" value="ADENINE DNA GLYCOSYLASE"/>
    <property type="match status" value="1"/>
</dbReference>
<dbReference type="CDD" id="cd00056">
    <property type="entry name" value="ENDO3c"/>
    <property type="match status" value="1"/>
</dbReference>
<name>A0ABY8ET47_MALFU</name>
<dbReference type="CDD" id="cd03431">
    <property type="entry name" value="NUDIX_DNA_Glycosylase_C-MutY"/>
    <property type="match status" value="1"/>
</dbReference>
<dbReference type="SMART" id="SM00478">
    <property type="entry name" value="ENDO3c"/>
    <property type="match status" value="1"/>
</dbReference>
<dbReference type="Pfam" id="PF00730">
    <property type="entry name" value="HhH-GPD"/>
    <property type="match status" value="1"/>
</dbReference>
<evidence type="ECO:0000256" key="8">
    <source>
        <dbReference type="ARBA" id="ARBA00022801"/>
    </source>
</evidence>
<feature type="region of interest" description="Disordered" evidence="14">
    <location>
        <begin position="1"/>
        <end position="32"/>
    </location>
</feature>
<evidence type="ECO:0000256" key="1">
    <source>
        <dbReference type="ARBA" id="ARBA00000843"/>
    </source>
</evidence>
<keyword evidence="7 13" id="KW-0227">DNA damage</keyword>
<keyword evidence="11" id="KW-0234">DNA repair</keyword>
<dbReference type="EC" id="3.2.2.31" evidence="3 13"/>
<evidence type="ECO:0000259" key="15">
    <source>
        <dbReference type="SMART" id="SM00478"/>
    </source>
</evidence>
<keyword evidence="10" id="KW-0411">Iron-sulfur</keyword>
<accession>A0ABY8ET47</accession>
<dbReference type="InterPro" id="IPR015797">
    <property type="entry name" value="NUDIX_hydrolase-like_dom_sf"/>
</dbReference>
<dbReference type="Gene3D" id="1.10.340.30">
    <property type="entry name" value="Hypothetical protein, domain 2"/>
    <property type="match status" value="1"/>
</dbReference>
<dbReference type="InterPro" id="IPR003265">
    <property type="entry name" value="HhH-GPD_domain"/>
</dbReference>
<keyword evidence="8" id="KW-0378">Hydrolase</keyword>
<dbReference type="Gene3D" id="3.90.79.10">
    <property type="entry name" value="Nucleoside Triphosphate Pyrophosphohydrolase"/>
    <property type="match status" value="1"/>
</dbReference>
<evidence type="ECO:0000256" key="2">
    <source>
        <dbReference type="ARBA" id="ARBA00008343"/>
    </source>
</evidence>
<sequence>MAKSSALPRTKKAGSKSFAFLQTPSEAKATQTPARLPLRQHHAQYHRPQLLDHPEGFDRLLNWFEKEEHSRNMPWRREWIDVNERRAKRARTDNKEPPMDLHEELKRRAYQVWISEIMLQQTRVETVRDYWQAWMERWPTIEALAEAAPDDVLAAWRGLGYYSRATRIHQAAKSVVQDPELQGMLPDHVEDLQRKVPGVGPYTAGAISSIVFGHAVPILDGNVARVLSRQIALYADPKTKQTTDLLWETARLLVVRAATSPGAPPCDDNDCPPEPSAIPGKWNQGLMELGSTLCTPTKPDCPSCPLQATCMAFAEGMANAVSPVAPSEPADIEDLCTFCDDIPEAVPGFTDLKKEQVSLRKSTPAGPAKKAMKQTTLFGTAPPPKPGPKPSAGTTSKPSSDALVAQKYAQQFPRKAIKQNVRVEGRLVCILRLHTSSPAQPNLPDDQDGTLFLVHQRPGKGLLASLWEFPTAVLSNLTEEPAEDQVLSQAQDYVRDLLLPTWNGGQGYMQCTTERPGTARFLGRIKHTFSHLQWDMHVCLIDMHLGDLTRADAAHPSGTIARGAQWLRRDAVERLTMGTGLRRCWTLASSNTPLPDSHEPMSLPNTAFG</sequence>
<feature type="domain" description="HhH-GPD" evidence="15">
    <location>
        <begin position="118"/>
        <end position="292"/>
    </location>
</feature>
<comment type="function">
    <text evidence="13">Adenine glycosylase active on G-A mispairs.</text>
</comment>
<evidence type="ECO:0000256" key="12">
    <source>
        <dbReference type="ARBA" id="ARBA00023295"/>
    </source>
</evidence>
<comment type="catalytic activity">
    <reaction evidence="1 13">
        <text>Hydrolyzes free adenine bases from 7,8-dihydro-8-oxoguanine:adenine mismatched double-stranded DNA, leaving an apurinic site.</text>
        <dbReference type="EC" id="3.2.2.31"/>
    </reaction>
</comment>
<feature type="compositionally biased region" description="Polar residues" evidence="14">
    <location>
        <begin position="20"/>
        <end position="32"/>
    </location>
</feature>
<dbReference type="Proteomes" id="UP000818624">
    <property type="component" value="Chromosome 2"/>
</dbReference>
<keyword evidence="12 13" id="KW-0326">Glycosidase</keyword>
<dbReference type="Pfam" id="PF14815">
    <property type="entry name" value="NUDIX_4"/>
    <property type="match status" value="1"/>
</dbReference>
<keyword evidence="5" id="KW-0004">4Fe-4S</keyword>
<evidence type="ECO:0000256" key="10">
    <source>
        <dbReference type="ARBA" id="ARBA00023014"/>
    </source>
</evidence>
<feature type="region of interest" description="Disordered" evidence="14">
    <location>
        <begin position="359"/>
        <end position="400"/>
    </location>
</feature>
<evidence type="ECO:0000256" key="7">
    <source>
        <dbReference type="ARBA" id="ARBA00022763"/>
    </source>
</evidence>
<dbReference type="InterPro" id="IPR044298">
    <property type="entry name" value="MIG/MutY"/>
</dbReference>
<keyword evidence="6" id="KW-0479">Metal-binding</keyword>
<evidence type="ECO:0000256" key="4">
    <source>
        <dbReference type="ARBA" id="ARBA00022023"/>
    </source>
</evidence>
<keyword evidence="9 13" id="KW-0408">Iron</keyword>
<comment type="cofactor">
    <cofactor evidence="13">
        <name>[4Fe-4S] cluster</name>
        <dbReference type="ChEBI" id="CHEBI:49883"/>
    </cofactor>
    <text evidence="13">Binds 1 [4Fe-4S] cluster.</text>
</comment>
<evidence type="ECO:0000313" key="16">
    <source>
        <dbReference type="EMBL" id="WFD47570.1"/>
    </source>
</evidence>
<dbReference type="Gene3D" id="1.10.1670.10">
    <property type="entry name" value="Helix-hairpin-Helix base-excision DNA repair enzymes (C-terminal)"/>
    <property type="match status" value="1"/>
</dbReference>
<organism evidence="16 17">
    <name type="scientific">Malassezia furfur</name>
    <name type="common">Pityriasis versicolor infection agent</name>
    <name type="synonym">Pityrosporum furfur</name>
    <dbReference type="NCBI Taxonomy" id="55194"/>
    <lineage>
        <taxon>Eukaryota</taxon>
        <taxon>Fungi</taxon>
        <taxon>Dikarya</taxon>
        <taxon>Basidiomycota</taxon>
        <taxon>Ustilaginomycotina</taxon>
        <taxon>Malasseziomycetes</taxon>
        <taxon>Malasseziales</taxon>
        <taxon>Malasseziaceae</taxon>
        <taxon>Malassezia</taxon>
    </lineage>
</organism>
<dbReference type="InterPro" id="IPR029119">
    <property type="entry name" value="MutY_C"/>
</dbReference>
<evidence type="ECO:0000256" key="14">
    <source>
        <dbReference type="SAM" id="MobiDB-lite"/>
    </source>
</evidence>